<dbReference type="GO" id="GO:0005615">
    <property type="term" value="C:extracellular space"/>
    <property type="evidence" value="ECO:0007669"/>
    <property type="project" value="TreeGrafter"/>
</dbReference>
<dbReference type="GO" id="GO:0016020">
    <property type="term" value="C:membrane"/>
    <property type="evidence" value="ECO:0007669"/>
    <property type="project" value="InterPro"/>
</dbReference>
<dbReference type="AlphaFoldDB" id="A0A9W2YMZ8"/>
<dbReference type="InterPro" id="IPR005199">
    <property type="entry name" value="Glyco_hydro_79"/>
</dbReference>
<evidence type="ECO:0000313" key="3">
    <source>
        <dbReference type="Proteomes" id="UP001165740"/>
    </source>
</evidence>
<dbReference type="Proteomes" id="UP001165740">
    <property type="component" value="Chromosome 13"/>
</dbReference>
<evidence type="ECO:0000313" key="4">
    <source>
        <dbReference type="RefSeq" id="XP_055864158.1"/>
    </source>
</evidence>
<dbReference type="PANTHER" id="PTHR46145:SF4">
    <property type="entry name" value="HEPARANASE"/>
    <property type="match status" value="1"/>
</dbReference>
<dbReference type="OMA" id="RMYLHCT"/>
<feature type="signal peptide" evidence="2">
    <location>
        <begin position="1"/>
        <end position="24"/>
    </location>
</feature>
<dbReference type="GeneID" id="106057424"/>
<keyword evidence="2" id="KW-0732">Signal</keyword>
<dbReference type="GO" id="GO:0031012">
    <property type="term" value="C:extracellular matrix"/>
    <property type="evidence" value="ECO:0007669"/>
    <property type="project" value="TreeGrafter"/>
</dbReference>
<comment type="similarity">
    <text evidence="1">Belongs to the glycosyl hydrolase 79 family.</text>
</comment>
<protein>
    <submittedName>
        <fullName evidence="4">Heparanase-like isoform X1</fullName>
    </submittedName>
</protein>
<dbReference type="PANTHER" id="PTHR46145">
    <property type="entry name" value="HEPARANASE"/>
    <property type="match status" value="1"/>
</dbReference>
<gene>
    <name evidence="4" type="primary">LOC106057424</name>
</gene>
<dbReference type="InterPro" id="IPR017853">
    <property type="entry name" value="GH"/>
</dbReference>
<dbReference type="Pfam" id="PF03662">
    <property type="entry name" value="Glyco_hydro_79n"/>
    <property type="match status" value="1"/>
</dbReference>
<dbReference type="GO" id="GO:0016798">
    <property type="term" value="F:hydrolase activity, acting on glycosyl bonds"/>
    <property type="evidence" value="ECO:0007669"/>
    <property type="project" value="InterPro"/>
</dbReference>
<feature type="chain" id="PRO_5040846675" evidence="2">
    <location>
        <begin position="25"/>
        <end position="526"/>
    </location>
</feature>
<accession>A0A9W2YMZ8</accession>
<dbReference type="OrthoDB" id="10066041at2759"/>
<sequence length="526" mass="58696">MVRSPHKLNMILILTWLQCRHLNGSRDTQFQNFTNLTFPKVFNYEDPVTVLLNLTNSNYTCDEKFLGVTIGISELKHTEATIDLSSPKVQIMAQALSPTFVRLGGTLANFLIFDPNGTEQVAGLGSQPQDIIASSLNLKTFNLTGERWLNFTAFFKLVGWDLIFNFNQFLRKADQWDPTNAALLLKFSQTNKVNISGFQIGNEPSAYEHDYNVTIPPAALYNEFITLRNILNGLPRYWASKLFGPDVTRFYNGSKSTIYLQEFLKAGACDAMDYITFHHYYMNSDVATLDHFISIEVLDSLKECLGIAKDIMLESSCSLPLALSETSSFSGGGAPELSDRYVAGFMWLDKLGLSAQYGLARVFRQTFFAANYALISSKIEPNPDFYLTVLFKRLVQGPVLTVLKQPDLIRVYANCASTVLYPSGAIVIYFLNLRNSSVNMTFPQFANLTTDIYLLTPGDSNGLRSSYVKLNGKILVMTGLELPSLLPRTVNGAIPLEPYSFGFLVVPNANVSVCLKGLNTTLNKRL</sequence>
<dbReference type="SUPFAM" id="SSF51445">
    <property type="entry name" value="(Trans)glycosidases"/>
    <property type="match status" value="1"/>
</dbReference>
<reference evidence="4" key="1">
    <citation type="submission" date="2025-08" db="UniProtKB">
        <authorList>
            <consortium name="RefSeq"/>
        </authorList>
    </citation>
    <scope>IDENTIFICATION</scope>
</reference>
<name>A0A9W2YMZ8_BIOGL</name>
<dbReference type="Gene3D" id="3.20.20.80">
    <property type="entry name" value="Glycosidases"/>
    <property type="match status" value="1"/>
</dbReference>
<dbReference type="RefSeq" id="XP_055864158.1">
    <property type="nucleotide sequence ID" value="XM_056008183.1"/>
</dbReference>
<keyword evidence="3" id="KW-1185">Reference proteome</keyword>
<organism evidence="3 4">
    <name type="scientific">Biomphalaria glabrata</name>
    <name type="common">Bloodfluke planorb</name>
    <name type="synonym">Freshwater snail</name>
    <dbReference type="NCBI Taxonomy" id="6526"/>
    <lineage>
        <taxon>Eukaryota</taxon>
        <taxon>Metazoa</taxon>
        <taxon>Spiralia</taxon>
        <taxon>Lophotrochozoa</taxon>
        <taxon>Mollusca</taxon>
        <taxon>Gastropoda</taxon>
        <taxon>Heterobranchia</taxon>
        <taxon>Euthyneura</taxon>
        <taxon>Panpulmonata</taxon>
        <taxon>Hygrophila</taxon>
        <taxon>Lymnaeoidea</taxon>
        <taxon>Planorbidae</taxon>
        <taxon>Biomphalaria</taxon>
    </lineage>
</organism>
<evidence type="ECO:0000256" key="1">
    <source>
        <dbReference type="ARBA" id="ARBA00009800"/>
    </source>
</evidence>
<proteinExistence type="inferred from homology"/>
<evidence type="ECO:0000256" key="2">
    <source>
        <dbReference type="SAM" id="SignalP"/>
    </source>
</evidence>